<keyword evidence="4" id="KW-1185">Reference proteome</keyword>
<dbReference type="InterPro" id="IPR008972">
    <property type="entry name" value="Cupredoxin"/>
</dbReference>
<organism evidence="3 4">
    <name type="scientific">Nitrogeniibacter mangrovi</name>
    <dbReference type="NCBI Taxonomy" id="2016596"/>
    <lineage>
        <taxon>Bacteria</taxon>
        <taxon>Pseudomonadati</taxon>
        <taxon>Pseudomonadota</taxon>
        <taxon>Betaproteobacteria</taxon>
        <taxon>Rhodocyclales</taxon>
        <taxon>Zoogloeaceae</taxon>
        <taxon>Nitrogeniibacter</taxon>
    </lineage>
</organism>
<dbReference type="AlphaFoldDB" id="A0A6C1B1A4"/>
<dbReference type="InterPro" id="IPR028096">
    <property type="entry name" value="EfeO_Cupredoxin"/>
</dbReference>
<gene>
    <name evidence="3" type="ORF">G3580_02570</name>
</gene>
<accession>A0A6C1B1A4</accession>
<dbReference type="SUPFAM" id="SSF49503">
    <property type="entry name" value="Cupredoxins"/>
    <property type="match status" value="1"/>
</dbReference>
<dbReference type="Pfam" id="PF13473">
    <property type="entry name" value="Cupredoxin_1"/>
    <property type="match status" value="1"/>
</dbReference>
<evidence type="ECO:0000256" key="1">
    <source>
        <dbReference type="SAM" id="SignalP"/>
    </source>
</evidence>
<dbReference type="RefSeq" id="WP_173763777.1">
    <property type="nucleotide sequence ID" value="NZ_CP048836.1"/>
</dbReference>
<evidence type="ECO:0000259" key="2">
    <source>
        <dbReference type="Pfam" id="PF13473"/>
    </source>
</evidence>
<evidence type="ECO:0000313" key="3">
    <source>
        <dbReference type="EMBL" id="QID16608.1"/>
    </source>
</evidence>
<evidence type="ECO:0000313" key="4">
    <source>
        <dbReference type="Proteomes" id="UP000501991"/>
    </source>
</evidence>
<dbReference type="Proteomes" id="UP000501991">
    <property type="component" value="Chromosome"/>
</dbReference>
<name>A0A6C1B1A4_9RHOO</name>
<reference evidence="3 4" key="1">
    <citation type="submission" date="2020-02" db="EMBL/GenBank/DDBJ databases">
        <title>Nitrogenibacter mangrovi gen. nov., sp. nov. isolated from mangrove sediment, a denitrifying betaproteobacterium.</title>
        <authorList>
            <person name="Liao H."/>
            <person name="Tian Y."/>
        </authorList>
    </citation>
    <scope>NUCLEOTIDE SEQUENCE [LARGE SCALE GENOMIC DNA]</scope>
    <source>
        <strain evidence="3 4">M9-3-2</strain>
    </source>
</reference>
<feature type="domain" description="EfeO-type cupredoxin-like" evidence="2">
    <location>
        <begin position="4"/>
        <end position="104"/>
    </location>
</feature>
<proteinExistence type="predicted"/>
<dbReference type="Gene3D" id="2.60.40.420">
    <property type="entry name" value="Cupredoxins - blue copper proteins"/>
    <property type="match status" value="1"/>
</dbReference>
<dbReference type="KEGG" id="azq:G3580_02570"/>
<sequence length="105" mass="11579">MKTLIAILALLPAIAVAADLEMTLTIKDHRFSPAELKVPAGKKVKLVVDNQDATAEEFESHELNREKVIPGNRKANIFIGPLQPGRYPFFGEFHEDSAQGVIIVE</sequence>
<protein>
    <submittedName>
        <fullName evidence="3">Cupredoxin domain-containing protein</fullName>
    </submittedName>
</protein>
<feature type="signal peptide" evidence="1">
    <location>
        <begin position="1"/>
        <end position="17"/>
    </location>
</feature>
<keyword evidence="1" id="KW-0732">Signal</keyword>
<dbReference type="EMBL" id="CP048836">
    <property type="protein sequence ID" value="QID16608.1"/>
    <property type="molecule type" value="Genomic_DNA"/>
</dbReference>
<feature type="chain" id="PRO_5025652901" evidence="1">
    <location>
        <begin position="18"/>
        <end position="105"/>
    </location>
</feature>